<dbReference type="Proteomes" id="UP000272528">
    <property type="component" value="Chromosome"/>
</dbReference>
<evidence type="ECO:0000259" key="1">
    <source>
        <dbReference type="PROSITE" id="PS51819"/>
    </source>
</evidence>
<dbReference type="RefSeq" id="WP_126014990.1">
    <property type="nucleotide sequence ID" value="NZ_CP034437.1"/>
</dbReference>
<sequence>MAETMINSISLLQIPVKNLDESMEWYISKLGFELHFKRPDNKMAIVAPPSGPSIFLCEREVHEGMMSVVIGFEAADIVELLSDLKRKEVQIGEVRTDRGAIRTESGETEILGMDFDFYDPSGNMFVAHGKSNFVE</sequence>
<dbReference type="InterPro" id="IPR037523">
    <property type="entry name" value="VOC_core"/>
</dbReference>
<name>A0A3Q8X404_9BACL</name>
<gene>
    <name evidence="2" type="ORF">EJC50_09900</name>
</gene>
<evidence type="ECO:0000313" key="3">
    <source>
        <dbReference type="Proteomes" id="UP000272528"/>
    </source>
</evidence>
<dbReference type="KEGG" id="palb:EJC50_09900"/>
<evidence type="ECO:0000313" key="2">
    <source>
        <dbReference type="EMBL" id="AZN39927.1"/>
    </source>
</evidence>
<accession>A0A3Q8X404</accession>
<protein>
    <recommendedName>
        <fullName evidence="1">VOC domain-containing protein</fullName>
    </recommendedName>
</protein>
<dbReference type="InterPro" id="IPR029068">
    <property type="entry name" value="Glyas_Bleomycin-R_OHBP_Dase"/>
</dbReference>
<dbReference type="EMBL" id="CP034437">
    <property type="protein sequence ID" value="AZN39927.1"/>
    <property type="molecule type" value="Genomic_DNA"/>
</dbReference>
<dbReference type="AlphaFoldDB" id="A0A3Q8X404"/>
<feature type="domain" description="VOC" evidence="1">
    <location>
        <begin position="8"/>
        <end position="130"/>
    </location>
</feature>
<dbReference type="Pfam" id="PF00903">
    <property type="entry name" value="Glyoxalase"/>
    <property type="match status" value="1"/>
</dbReference>
<reference evidence="3" key="1">
    <citation type="submission" date="2018-12" db="EMBL/GenBank/DDBJ databases">
        <title>Genome sequence of Peanibacillus sp.</title>
        <authorList>
            <person name="Subramani G."/>
            <person name="Srinivasan S."/>
            <person name="Kim M.K."/>
        </authorList>
    </citation>
    <scope>NUCLEOTIDE SEQUENCE [LARGE SCALE GENOMIC DNA]</scope>
    <source>
        <strain evidence="3">18JY67-1</strain>
    </source>
</reference>
<dbReference type="SUPFAM" id="SSF54593">
    <property type="entry name" value="Glyoxalase/Bleomycin resistance protein/Dihydroxybiphenyl dioxygenase"/>
    <property type="match status" value="1"/>
</dbReference>
<proteinExistence type="predicted"/>
<organism evidence="2 3">
    <name type="scientific">Paenibacillus albus</name>
    <dbReference type="NCBI Taxonomy" id="2495582"/>
    <lineage>
        <taxon>Bacteria</taxon>
        <taxon>Bacillati</taxon>
        <taxon>Bacillota</taxon>
        <taxon>Bacilli</taxon>
        <taxon>Bacillales</taxon>
        <taxon>Paenibacillaceae</taxon>
        <taxon>Paenibacillus</taxon>
    </lineage>
</organism>
<keyword evidence="3" id="KW-1185">Reference proteome</keyword>
<dbReference type="PROSITE" id="PS51819">
    <property type="entry name" value="VOC"/>
    <property type="match status" value="1"/>
</dbReference>
<dbReference type="OrthoDB" id="2608626at2"/>
<dbReference type="InterPro" id="IPR004360">
    <property type="entry name" value="Glyas_Fos-R_dOase_dom"/>
</dbReference>
<dbReference type="Gene3D" id="3.10.180.10">
    <property type="entry name" value="2,3-Dihydroxybiphenyl 1,2-Dioxygenase, domain 1"/>
    <property type="match status" value="1"/>
</dbReference>